<dbReference type="PANTHER" id="PTHR34138">
    <property type="entry name" value="CELL SHAPE-DETERMINING PROTEIN MREC"/>
    <property type="match status" value="1"/>
</dbReference>
<dbReference type="InterPro" id="IPR007221">
    <property type="entry name" value="MreC"/>
</dbReference>
<dbReference type="RefSeq" id="WP_345269407.1">
    <property type="nucleotide sequence ID" value="NZ_BAABHB010000008.1"/>
</dbReference>
<dbReference type="InterPro" id="IPR042175">
    <property type="entry name" value="Cell/Rod_MreC_2"/>
</dbReference>
<feature type="domain" description="Rod shape-determining protein MreC beta-barrel core" evidence="6">
    <location>
        <begin position="112"/>
        <end position="260"/>
    </location>
</feature>
<comment type="similarity">
    <text evidence="1">Belongs to the MreC family.</text>
</comment>
<dbReference type="InterPro" id="IPR042177">
    <property type="entry name" value="Cell/Rod_1"/>
</dbReference>
<evidence type="ECO:0000256" key="1">
    <source>
        <dbReference type="ARBA" id="ARBA00009369"/>
    </source>
</evidence>
<dbReference type="Gene3D" id="2.40.10.340">
    <property type="entry name" value="Rod shape-determining protein MreC, domain 1"/>
    <property type="match status" value="1"/>
</dbReference>
<dbReference type="Gene3D" id="2.40.10.350">
    <property type="entry name" value="Rod shape-determining protein MreC, domain 2"/>
    <property type="match status" value="1"/>
</dbReference>
<dbReference type="InterPro" id="IPR055342">
    <property type="entry name" value="MreC_beta-barrel_core"/>
</dbReference>
<dbReference type="PANTHER" id="PTHR34138:SF1">
    <property type="entry name" value="CELL SHAPE-DETERMINING PROTEIN MREC"/>
    <property type="match status" value="1"/>
</dbReference>
<proteinExistence type="inferred from homology"/>
<keyword evidence="5" id="KW-0812">Transmembrane</keyword>
<protein>
    <recommendedName>
        <fullName evidence="2">Cell shape-determining protein MreC</fullName>
    </recommendedName>
    <alternativeName>
        <fullName evidence="4">Cell shape protein MreC</fullName>
    </alternativeName>
</protein>
<evidence type="ECO:0000256" key="2">
    <source>
        <dbReference type="ARBA" id="ARBA00013855"/>
    </source>
</evidence>
<feature type="transmembrane region" description="Helical" evidence="5">
    <location>
        <begin position="12"/>
        <end position="29"/>
    </location>
</feature>
<evidence type="ECO:0000256" key="5">
    <source>
        <dbReference type="SAM" id="Phobius"/>
    </source>
</evidence>
<comment type="caution">
    <text evidence="7">The sequence shown here is derived from an EMBL/GenBank/DDBJ whole genome shotgun (WGS) entry which is preliminary data.</text>
</comment>
<dbReference type="NCBIfam" id="NF010532">
    <property type="entry name" value="PRK13922.9-3"/>
    <property type="match status" value="1"/>
</dbReference>
<organism evidence="7 8">
    <name type="scientific">Nibrella viscosa</name>
    <dbReference type="NCBI Taxonomy" id="1084524"/>
    <lineage>
        <taxon>Bacteria</taxon>
        <taxon>Pseudomonadati</taxon>
        <taxon>Bacteroidota</taxon>
        <taxon>Cytophagia</taxon>
        <taxon>Cytophagales</taxon>
        <taxon>Spirosomataceae</taxon>
        <taxon>Nibrella</taxon>
    </lineage>
</organism>
<evidence type="ECO:0000313" key="7">
    <source>
        <dbReference type="EMBL" id="GAA4411382.1"/>
    </source>
</evidence>
<dbReference type="EMBL" id="BAABHB010000008">
    <property type="protein sequence ID" value="GAA4411382.1"/>
    <property type="molecule type" value="Genomic_DNA"/>
</dbReference>
<keyword evidence="8" id="KW-1185">Reference proteome</keyword>
<keyword evidence="5" id="KW-0472">Membrane</keyword>
<reference evidence="8" key="1">
    <citation type="journal article" date="2019" name="Int. J. Syst. Evol. Microbiol.">
        <title>The Global Catalogue of Microorganisms (GCM) 10K type strain sequencing project: providing services to taxonomists for standard genome sequencing and annotation.</title>
        <authorList>
            <consortium name="The Broad Institute Genomics Platform"/>
            <consortium name="The Broad Institute Genome Sequencing Center for Infectious Disease"/>
            <person name="Wu L."/>
            <person name="Ma J."/>
        </authorList>
    </citation>
    <scope>NUCLEOTIDE SEQUENCE [LARGE SCALE GENOMIC DNA]</scope>
    <source>
        <strain evidence="8">JCM 17925</strain>
    </source>
</reference>
<accession>A0ABP8KP34</accession>
<sequence length="279" mass="31601">MEELFAFIARSRNFILFVLLEVVCFYFIINTNNYWSASFFNTSNRYAAQMLAWSNAARNYMRLKQVNADLADENMRLHAELTELQQKQPIAPATYRADTVFAKRFKYTVAKVINNTTQLANNYLTIDKGTAEGIKPGMAVISPSGIVGKIRYCNEHFSVATSILHSEFRVSARLVKGNDIGTARWDGVLPDRMKLYDISRYKPVSKGDSVVTSDYNSVFPPGILIGRVRSVGVQPNQTFHDIDIDLATNFGNLSFVYVVENSLIRQQDQLQKLVDAEQK</sequence>
<evidence type="ECO:0000313" key="8">
    <source>
        <dbReference type="Proteomes" id="UP001500936"/>
    </source>
</evidence>
<evidence type="ECO:0000259" key="6">
    <source>
        <dbReference type="Pfam" id="PF04085"/>
    </source>
</evidence>
<dbReference type="Proteomes" id="UP001500936">
    <property type="component" value="Unassembled WGS sequence"/>
</dbReference>
<keyword evidence="3" id="KW-0133">Cell shape</keyword>
<evidence type="ECO:0000256" key="3">
    <source>
        <dbReference type="ARBA" id="ARBA00022960"/>
    </source>
</evidence>
<evidence type="ECO:0000256" key="4">
    <source>
        <dbReference type="ARBA" id="ARBA00032089"/>
    </source>
</evidence>
<gene>
    <name evidence="7" type="primary">mreC</name>
    <name evidence="7" type="ORF">GCM10023187_37110</name>
</gene>
<dbReference type="Pfam" id="PF04085">
    <property type="entry name" value="MreC"/>
    <property type="match status" value="1"/>
</dbReference>
<name>A0ABP8KP34_9BACT</name>
<keyword evidence="5" id="KW-1133">Transmembrane helix</keyword>